<dbReference type="SUPFAM" id="SSF51735">
    <property type="entry name" value="NAD(P)-binding Rossmann-fold domains"/>
    <property type="match status" value="1"/>
</dbReference>
<dbReference type="Pfam" id="PF13460">
    <property type="entry name" value="NAD_binding_10"/>
    <property type="match status" value="2"/>
</dbReference>
<proteinExistence type="predicted"/>
<dbReference type="PANTHER" id="PTHR15020:SF50">
    <property type="entry name" value="UPF0659 PROTEIN YMR090W"/>
    <property type="match status" value="1"/>
</dbReference>
<evidence type="ECO:0000259" key="1">
    <source>
        <dbReference type="Pfam" id="PF13460"/>
    </source>
</evidence>
<feature type="domain" description="NAD(P)-binding" evidence="1">
    <location>
        <begin position="87"/>
        <end position="179"/>
    </location>
</feature>
<feature type="domain" description="NAD(P)-binding" evidence="1">
    <location>
        <begin position="7"/>
        <end position="45"/>
    </location>
</feature>
<dbReference type="InterPro" id="IPR016040">
    <property type="entry name" value="NAD(P)-bd_dom"/>
</dbReference>
<reference evidence="2" key="1">
    <citation type="submission" date="2022-11" db="EMBL/GenBank/DDBJ databases">
        <title>Centuries of genome instability and evolution in soft-shell clam transmissible cancer (bioRxiv).</title>
        <authorList>
            <person name="Hart S.F.M."/>
            <person name="Yonemitsu M.A."/>
            <person name="Giersch R.M."/>
            <person name="Beal B.F."/>
            <person name="Arriagada G."/>
            <person name="Davis B.W."/>
            <person name="Ostrander E.A."/>
            <person name="Goff S.P."/>
            <person name="Metzger M.J."/>
        </authorList>
    </citation>
    <scope>NUCLEOTIDE SEQUENCE</scope>
    <source>
        <strain evidence="2">MELC-2E11</strain>
        <tissue evidence="2">Siphon/mantle</tissue>
    </source>
</reference>
<keyword evidence="3" id="KW-1185">Reference proteome</keyword>
<evidence type="ECO:0000313" key="3">
    <source>
        <dbReference type="Proteomes" id="UP001164746"/>
    </source>
</evidence>
<evidence type="ECO:0000313" key="2">
    <source>
        <dbReference type="EMBL" id="WAR27778.1"/>
    </source>
</evidence>
<dbReference type="PANTHER" id="PTHR15020">
    <property type="entry name" value="FLAVIN REDUCTASE-RELATED"/>
    <property type="match status" value="1"/>
</dbReference>
<dbReference type="Proteomes" id="UP001164746">
    <property type="component" value="Chromosome 15"/>
</dbReference>
<dbReference type="InterPro" id="IPR036291">
    <property type="entry name" value="NAD(P)-bd_dom_sf"/>
</dbReference>
<accession>A0ABY7FZZ0</accession>
<name>A0ABY7FZZ0_MYAAR</name>
<dbReference type="Gene3D" id="3.40.50.720">
    <property type="entry name" value="NAD(P)-binding Rossmann-like Domain"/>
    <property type="match status" value="2"/>
</dbReference>
<sequence length="193" mass="21402">MKLAILGATGPSGIQVVKEALARGHEVTAVVRNPDKLTEKHENLKAPWNLRGTGGEGGAVQGSKDYLGYQKTRIIRNFRAGTQSCHVSDDANDPFIINWVLKPLFLGQSLHNMGQMEDFLEADCSDIRYTSVRPPQLTNGETSGKPVLFEEGQRISSAEKRKFICCRRDVARFMLDVTEKDEHIRKCMAIASG</sequence>
<protein>
    <recommendedName>
        <fullName evidence="1">NAD(P)-binding domain-containing protein</fullName>
    </recommendedName>
</protein>
<dbReference type="EMBL" id="CP111026">
    <property type="protein sequence ID" value="WAR27778.1"/>
    <property type="molecule type" value="Genomic_DNA"/>
</dbReference>
<gene>
    <name evidence="2" type="ORF">MAR_013482</name>
</gene>
<organism evidence="2 3">
    <name type="scientific">Mya arenaria</name>
    <name type="common">Soft-shell clam</name>
    <dbReference type="NCBI Taxonomy" id="6604"/>
    <lineage>
        <taxon>Eukaryota</taxon>
        <taxon>Metazoa</taxon>
        <taxon>Spiralia</taxon>
        <taxon>Lophotrochozoa</taxon>
        <taxon>Mollusca</taxon>
        <taxon>Bivalvia</taxon>
        <taxon>Autobranchia</taxon>
        <taxon>Heteroconchia</taxon>
        <taxon>Euheterodonta</taxon>
        <taxon>Imparidentia</taxon>
        <taxon>Neoheterodontei</taxon>
        <taxon>Myida</taxon>
        <taxon>Myoidea</taxon>
        <taxon>Myidae</taxon>
        <taxon>Mya</taxon>
    </lineage>
</organism>